<organism evidence="2 3">
    <name type="scientific">Characodon lateralis</name>
    <dbReference type="NCBI Taxonomy" id="208331"/>
    <lineage>
        <taxon>Eukaryota</taxon>
        <taxon>Metazoa</taxon>
        <taxon>Chordata</taxon>
        <taxon>Craniata</taxon>
        <taxon>Vertebrata</taxon>
        <taxon>Euteleostomi</taxon>
        <taxon>Actinopterygii</taxon>
        <taxon>Neopterygii</taxon>
        <taxon>Teleostei</taxon>
        <taxon>Neoteleostei</taxon>
        <taxon>Acanthomorphata</taxon>
        <taxon>Ovalentaria</taxon>
        <taxon>Atherinomorphae</taxon>
        <taxon>Cyprinodontiformes</taxon>
        <taxon>Goodeidae</taxon>
        <taxon>Characodon</taxon>
    </lineage>
</organism>
<dbReference type="EMBL" id="JAHUTJ010063380">
    <property type="protein sequence ID" value="MED6289078.1"/>
    <property type="molecule type" value="Genomic_DNA"/>
</dbReference>
<sequence>MSLKGKTTPMILQTASEQSISFRCSSYPFSSNLQASTGELLRCLSDFLRHRCVKLKEFPSNQIIIWFRNVDRALLLQGWQVSVHVLVLHVTPEPETDHFSWPECFGLTLIDFFFKTG</sequence>
<name>A0ABU7ERZ7_9TELE</name>
<dbReference type="Proteomes" id="UP001352852">
    <property type="component" value="Unassembled WGS sequence"/>
</dbReference>
<dbReference type="SUPFAM" id="SSF47954">
    <property type="entry name" value="Cyclin-like"/>
    <property type="match status" value="1"/>
</dbReference>
<accession>A0ABU7ERZ7</accession>
<keyword evidence="3" id="KW-1185">Reference proteome</keyword>
<proteinExistence type="inferred from homology"/>
<dbReference type="Pfam" id="PF03261">
    <property type="entry name" value="CDK5_activator"/>
    <property type="match status" value="1"/>
</dbReference>
<comment type="similarity">
    <text evidence="1">Belongs to the cyclin-dependent kinase 5 activator family.</text>
</comment>
<evidence type="ECO:0000256" key="1">
    <source>
        <dbReference type="ARBA" id="ARBA00010175"/>
    </source>
</evidence>
<protein>
    <submittedName>
        <fullName evidence="2">Uncharacterized protein</fullName>
    </submittedName>
</protein>
<reference evidence="2 3" key="1">
    <citation type="submission" date="2021-06" db="EMBL/GenBank/DDBJ databases">
        <authorList>
            <person name="Palmer J.M."/>
        </authorList>
    </citation>
    <scope>NUCLEOTIDE SEQUENCE [LARGE SCALE GENOMIC DNA]</scope>
    <source>
        <strain evidence="2 3">CL_MEX2019</strain>
        <tissue evidence="2">Muscle</tissue>
    </source>
</reference>
<dbReference type="InterPro" id="IPR004944">
    <property type="entry name" value="CDK5_activator"/>
</dbReference>
<dbReference type="InterPro" id="IPR036915">
    <property type="entry name" value="Cyclin-like_sf"/>
</dbReference>
<comment type="caution">
    <text evidence="2">The sequence shown here is derived from an EMBL/GenBank/DDBJ whole genome shotgun (WGS) entry which is preliminary data.</text>
</comment>
<evidence type="ECO:0000313" key="3">
    <source>
        <dbReference type="Proteomes" id="UP001352852"/>
    </source>
</evidence>
<dbReference type="PANTHER" id="PTHR23401:SF3">
    <property type="entry name" value="CYCLIN-DEPENDENT KINASE 5 ACTIVATOR 2"/>
    <property type="match status" value="1"/>
</dbReference>
<dbReference type="PANTHER" id="PTHR23401">
    <property type="entry name" value="CYCLIN DEPENDANT KINASE-5 ACTIVATOR"/>
    <property type="match status" value="1"/>
</dbReference>
<evidence type="ECO:0000313" key="2">
    <source>
        <dbReference type="EMBL" id="MED6289078.1"/>
    </source>
</evidence>
<gene>
    <name evidence="2" type="ORF">CHARACLAT_032654</name>
</gene>
<dbReference type="Gene3D" id="1.10.472.10">
    <property type="entry name" value="Cyclin-like"/>
    <property type="match status" value="1"/>
</dbReference>